<evidence type="ECO:0000313" key="2">
    <source>
        <dbReference type="EMBL" id="GIG53977.1"/>
    </source>
</evidence>
<evidence type="ECO:0008006" key="4">
    <source>
        <dbReference type="Google" id="ProtNLM"/>
    </source>
</evidence>
<name>A0A919Q0P4_9MICO</name>
<dbReference type="RefSeq" id="WP_203653431.1">
    <property type="nucleotide sequence ID" value="NZ_BONR01000001.1"/>
</dbReference>
<protein>
    <recommendedName>
        <fullName evidence="4">Peptidase M10 metallopeptidase domain-containing protein</fullName>
    </recommendedName>
</protein>
<evidence type="ECO:0000256" key="1">
    <source>
        <dbReference type="SAM" id="SignalP"/>
    </source>
</evidence>
<proteinExistence type="predicted"/>
<reference evidence="2" key="1">
    <citation type="submission" date="2021-01" db="EMBL/GenBank/DDBJ databases">
        <title>Whole genome shotgun sequence of Demequina activiva NBRC 110675.</title>
        <authorList>
            <person name="Komaki H."/>
            <person name="Tamura T."/>
        </authorList>
    </citation>
    <scope>NUCLEOTIDE SEQUENCE</scope>
    <source>
        <strain evidence="2">NBRC 110675</strain>
    </source>
</reference>
<comment type="caution">
    <text evidence="2">The sequence shown here is derived from an EMBL/GenBank/DDBJ whole genome shotgun (WGS) entry which is preliminary data.</text>
</comment>
<keyword evidence="1" id="KW-0732">Signal</keyword>
<gene>
    <name evidence="2" type="ORF">Dac01nite_07290</name>
</gene>
<keyword evidence="3" id="KW-1185">Reference proteome</keyword>
<dbReference type="SUPFAM" id="SSF55486">
    <property type="entry name" value="Metalloproteases ('zincins'), catalytic domain"/>
    <property type="match status" value="1"/>
</dbReference>
<feature type="chain" id="PRO_5038843196" description="Peptidase M10 metallopeptidase domain-containing protein" evidence="1">
    <location>
        <begin position="17"/>
        <end position="186"/>
    </location>
</feature>
<feature type="signal peptide" evidence="1">
    <location>
        <begin position="1"/>
        <end position="16"/>
    </location>
</feature>
<dbReference type="EMBL" id="BONR01000001">
    <property type="protein sequence ID" value="GIG53977.1"/>
    <property type="molecule type" value="Genomic_DNA"/>
</dbReference>
<sequence>MLALVASVMLAGSASAYEYLSCHWGTTSPTYRIVLNNSPTTDIVAAAGRWNEPQNDVTLVKTTSSTHDISVYDTQMVNYGWTGIVSARGDVTYIPSNCSGGHWARGALQLVVNTKYSSTSSSRRAGTATHEFGHALGLDHNSTVSVCPGGGTDYLSIMYPSTAKYSGNCARFHPSGIDINAIKARY</sequence>
<dbReference type="Gene3D" id="3.40.390.10">
    <property type="entry name" value="Collagenase (Catalytic Domain)"/>
    <property type="match status" value="1"/>
</dbReference>
<dbReference type="GO" id="GO:0008237">
    <property type="term" value="F:metallopeptidase activity"/>
    <property type="evidence" value="ECO:0007669"/>
    <property type="project" value="InterPro"/>
</dbReference>
<evidence type="ECO:0000313" key="3">
    <source>
        <dbReference type="Proteomes" id="UP000652354"/>
    </source>
</evidence>
<dbReference type="Proteomes" id="UP000652354">
    <property type="component" value="Unassembled WGS sequence"/>
</dbReference>
<dbReference type="InterPro" id="IPR024079">
    <property type="entry name" value="MetalloPept_cat_dom_sf"/>
</dbReference>
<organism evidence="2 3">
    <name type="scientific">Demequina activiva</name>
    <dbReference type="NCBI Taxonomy" id="1582364"/>
    <lineage>
        <taxon>Bacteria</taxon>
        <taxon>Bacillati</taxon>
        <taxon>Actinomycetota</taxon>
        <taxon>Actinomycetes</taxon>
        <taxon>Micrococcales</taxon>
        <taxon>Demequinaceae</taxon>
        <taxon>Demequina</taxon>
    </lineage>
</organism>
<accession>A0A919Q0P4</accession>
<dbReference type="AlphaFoldDB" id="A0A919Q0P4"/>